<dbReference type="InterPro" id="IPR053216">
    <property type="entry name" value="Appressorial_penetr-assoc"/>
</dbReference>
<keyword evidence="2" id="KW-0472">Membrane</keyword>
<dbReference type="PANTHER" id="PTHR34587:SF2">
    <property type="entry name" value="G-PROTEIN COUPLED RECEPTORS FAMILY 1 PROFILE DOMAIN-CONTAINING PROTEIN"/>
    <property type="match status" value="1"/>
</dbReference>
<proteinExistence type="predicted"/>
<dbReference type="EMBL" id="JACAZH010000007">
    <property type="protein sequence ID" value="KAF7364045.1"/>
    <property type="molecule type" value="Genomic_DNA"/>
</dbReference>
<feature type="region of interest" description="Disordered" evidence="1">
    <location>
        <begin position="1"/>
        <end position="22"/>
    </location>
</feature>
<feature type="transmembrane region" description="Helical" evidence="2">
    <location>
        <begin position="638"/>
        <end position="660"/>
    </location>
</feature>
<keyword evidence="2" id="KW-1133">Transmembrane helix</keyword>
<accession>A0A8H7D7B1</accession>
<evidence type="ECO:0000256" key="2">
    <source>
        <dbReference type="SAM" id="Phobius"/>
    </source>
</evidence>
<organism evidence="3 4">
    <name type="scientific">Mycena sanguinolenta</name>
    <dbReference type="NCBI Taxonomy" id="230812"/>
    <lineage>
        <taxon>Eukaryota</taxon>
        <taxon>Fungi</taxon>
        <taxon>Dikarya</taxon>
        <taxon>Basidiomycota</taxon>
        <taxon>Agaricomycotina</taxon>
        <taxon>Agaricomycetes</taxon>
        <taxon>Agaricomycetidae</taxon>
        <taxon>Agaricales</taxon>
        <taxon>Marasmiineae</taxon>
        <taxon>Mycenaceae</taxon>
        <taxon>Mycena</taxon>
    </lineage>
</organism>
<reference evidence="3" key="1">
    <citation type="submission" date="2020-05" db="EMBL/GenBank/DDBJ databases">
        <title>Mycena genomes resolve the evolution of fungal bioluminescence.</title>
        <authorList>
            <person name="Tsai I.J."/>
        </authorList>
    </citation>
    <scope>NUCLEOTIDE SEQUENCE</scope>
    <source>
        <strain evidence="3">160909Yilan</strain>
    </source>
</reference>
<comment type="caution">
    <text evidence="3">The sequence shown here is derived from an EMBL/GenBank/DDBJ whole genome shotgun (WGS) entry which is preliminary data.</text>
</comment>
<keyword evidence="2" id="KW-0812">Transmembrane</keyword>
<dbReference type="Proteomes" id="UP000623467">
    <property type="component" value="Unassembled WGS sequence"/>
</dbReference>
<name>A0A8H7D7B1_9AGAR</name>
<sequence>MSRFVASASCGRGEHDSSSLRRRVRRASFNRSIQAPRSTRLAYSPFSFGTSRSKFRRLRAADAPCATTNVQTGHTLDPSVIASSFTRNGVIPDSDVPNNASLTSSNNFINFCATITAPISNGTQLASGSCNPAPMGLIPTVNNMPSVLITQPAKGATLQANTTFSLQLLVANLETGVFTSFTSNFLSAPQQLNSAGLILGHFHVVIDPLDALDSTFPTDSLDFAYFSIVSDVATAGEINTEVTNGLPEGFYRMTVTPRAASHQPVLVPTAEHGALNDVTYVHFSSKLWFDSHIYNLNQFTVTADGTPGSIPAVKRRSPRPVYTPRHTAEAQRTVFRRDNDTAAQTSLTLLSSVIATGFKSAQDIPRPGQTSSLTSSNNFINFCDTTTLPLINGTTQTATGFCNPAPMGLLPAATHMACPIHKPQILIVTDNNINQAHVEIHVSSKWRHHRPQRLDDHWFSGDELCDRRFRQRRHQLPCCTPTTRLERSDLRPSICCHRTTFFDPLAPSNPLEFAFFKGMTGVADSTGVITTAMSGGLPVGSYRLSSIIAAANSQPVLLPILEHGAVDDAIYVRIYLDAGIDLHSLGSSPWRMYFDLPGGFGKLKSVDQASATAGVPTRSATSSSPTSAATKQFNVAPAAAGALAGIVLIALGIIAIWLFIRRRKNKQARLLVRSVVLTSEDFDVPQRAPFIVTHPLADPFISEVTLPPAAHVLKPSPILRSSVVSAAPSYHTVP</sequence>
<keyword evidence="4" id="KW-1185">Reference proteome</keyword>
<evidence type="ECO:0000313" key="4">
    <source>
        <dbReference type="Proteomes" id="UP000623467"/>
    </source>
</evidence>
<gene>
    <name evidence="3" type="ORF">MSAN_01063200</name>
</gene>
<dbReference type="PANTHER" id="PTHR34587">
    <property type="entry name" value="VWFA DOMAIN-CONTAINING PROTEIN"/>
    <property type="match status" value="1"/>
</dbReference>
<dbReference type="OrthoDB" id="2336871at2759"/>
<protein>
    <submittedName>
        <fullName evidence="3">Uncharacterized protein</fullName>
    </submittedName>
</protein>
<evidence type="ECO:0000256" key="1">
    <source>
        <dbReference type="SAM" id="MobiDB-lite"/>
    </source>
</evidence>
<dbReference type="AlphaFoldDB" id="A0A8H7D7B1"/>
<evidence type="ECO:0000313" key="3">
    <source>
        <dbReference type="EMBL" id="KAF7364045.1"/>
    </source>
</evidence>